<evidence type="ECO:0000313" key="1">
    <source>
        <dbReference type="EMBL" id="PYH97894.1"/>
    </source>
</evidence>
<dbReference type="AlphaFoldDB" id="A0A319DME1"/>
<accession>A0A319DME1</accession>
<gene>
    <name evidence="1" type="ORF">BO71DRAFT_406541</name>
</gene>
<sequence>MAFLVAASLQLRPLRSGFGQHLVSGRSERSDHLFMQGLQDFEANTPTVTDMGEHGNAILSTVFAGMVQLKRHTTINDKKRVNDNKRSVVPGSRVVQIALVPAAALVTPQEAASGRGTEQPLIHPERGFQSWWVMRAPYLNRWVDPSVKMPVCDLSDVDHIIPRGREIRVVYRVAAHHGLKKDKLFSSLYSTNTIIRSIINPKKAITTELNKYQFYLFLPVLPERISGVNGLVIQIYNFEKKITGKNTLKYWILYLSWQQARYLYELKNKILYKSSIWYYTDILRYYICSCNSPDKKV</sequence>
<dbReference type="Proteomes" id="UP000247810">
    <property type="component" value="Unassembled WGS sequence"/>
</dbReference>
<keyword evidence="2" id="KW-1185">Reference proteome</keyword>
<reference evidence="1 2" key="1">
    <citation type="submission" date="2018-02" db="EMBL/GenBank/DDBJ databases">
        <title>The genomes of Aspergillus section Nigri reveals drivers in fungal speciation.</title>
        <authorList>
            <consortium name="DOE Joint Genome Institute"/>
            <person name="Vesth T.C."/>
            <person name="Nybo J."/>
            <person name="Theobald S."/>
            <person name="Brandl J."/>
            <person name="Frisvad J.C."/>
            <person name="Nielsen K.F."/>
            <person name="Lyhne E.K."/>
            <person name="Kogle M.E."/>
            <person name="Kuo A."/>
            <person name="Riley R."/>
            <person name="Clum A."/>
            <person name="Nolan M."/>
            <person name="Lipzen A."/>
            <person name="Salamov A."/>
            <person name="Henrissat B."/>
            <person name="Wiebenga A."/>
            <person name="De vries R.P."/>
            <person name="Grigoriev I.V."/>
            <person name="Mortensen U.H."/>
            <person name="Andersen M.R."/>
            <person name="Baker S.E."/>
        </authorList>
    </citation>
    <scope>NUCLEOTIDE SEQUENCE [LARGE SCALE GENOMIC DNA]</scope>
    <source>
        <strain evidence="1 2">CBS 707.79</strain>
    </source>
</reference>
<dbReference type="VEuPathDB" id="FungiDB:BO71DRAFT_406541"/>
<name>A0A319DME1_9EURO</name>
<proteinExistence type="predicted"/>
<evidence type="ECO:0000313" key="2">
    <source>
        <dbReference type="Proteomes" id="UP000247810"/>
    </source>
</evidence>
<organism evidence="1 2">
    <name type="scientific">Aspergillus ellipticus CBS 707.79</name>
    <dbReference type="NCBI Taxonomy" id="1448320"/>
    <lineage>
        <taxon>Eukaryota</taxon>
        <taxon>Fungi</taxon>
        <taxon>Dikarya</taxon>
        <taxon>Ascomycota</taxon>
        <taxon>Pezizomycotina</taxon>
        <taxon>Eurotiomycetes</taxon>
        <taxon>Eurotiomycetidae</taxon>
        <taxon>Eurotiales</taxon>
        <taxon>Aspergillaceae</taxon>
        <taxon>Aspergillus</taxon>
        <taxon>Aspergillus subgen. Circumdati</taxon>
    </lineage>
</organism>
<dbReference type="EMBL" id="KZ825817">
    <property type="protein sequence ID" value="PYH97894.1"/>
    <property type="molecule type" value="Genomic_DNA"/>
</dbReference>
<protein>
    <submittedName>
        <fullName evidence="1">Uncharacterized protein</fullName>
    </submittedName>
</protein>